<sequence>MSWRTSGYLPIKSPHIGSSSSFPSTSRNGNTASAYSNTSSSWLALARSKIVLLLAVIGFSLLALVSMRSTTVLAEVREPRRPVNSFEGLSEGLLQLLEPITLRQFVLEPTTIKWRAPSSQEEPVSWSKAELLPTRAANLAAYNRDLADNPNMSPTLINGEPVPRHRIRVFPRTVQLDDEVSYPEEADLLFGMTTTVERAKMMSELWTRWLLAPIAPSTDSTRATSSLRPACMILLSSQEDPDDIEDLKRVLKSRGLSCGVRISTYERYEVRVLDMVPQFTAYAVELGRPFKWFIFNDDDTFWLDMRTLRRMLAKYDPSTPLLVGATSESVHQLQHFGRMAFGGAGMLASACLLHKMNNTWDECHKQFRQIFGGDEMLTRCAALAKGATKQTVTTEEKGLRQFDVPGDTTGMLQSGIPFLNLHHYLGGSWVHLFGYGSYLEDFAQIRLVNQVAAFLGGDNMFKRYVFGDGRWLLVLGYSITIFEEKLKKDMLREMEHTWYEGYRLSYEDRPSIPERSGDEGKPAKQTFYIDGVKVLSSTSALFTYAQADAWYEHMASEDRVRIEVLWDGSMDDTQESIYLNYQKSCLGSHSRARFGTLSQLTHLAFADDAVVVVESPAALSKLETLSQTWYEATNGKTNTDKTLVLPLGPNWLRDETAQALPTVQEGESFKWCGYAFFRHGDSKLFWTHVLDRIKAKARAARDRTLSPSGRVFYANAHITSTVLHVLSFDIPPQWFIQAAETALTDFVWGGPRRNTVARDFVFQAREDGGLGLISIGDIVHSVALRFWDAVAGSDEAIWAPLARESWRSLVAATRDFSPWGFFSSTARVEKLYRDSARWGAVVAAARVTLPTIKSELLTLPELLSLPPRLPSLYAEGAKHAYDDADAVAKFAQIADLYWRDEGKGWALVGHRRGFWQHSKEPALRHEHVWARVGQKLKAKALLPKTAVRPARIPLKEDPHPRCFNFFGLTRPFTIRKLRRLVNTVRFPGKDGQDRALPGGQPQEPRVKRFPEGTSQSGRQRFWSWLHDRFASAAEQDTHWRLMYDVTPTRKKQHVQGHASSPSCLFCGNDAAVIETVSHYFFGCAYSASYWSGVLRILFDKLGIEDTDVDPSTFTQEQLTMGLPLLRGRGRTTSKWMLVRLACAIGFQRLHLLRWHVHQRFEKDRVVAPPSIPSALRAFNRDYLSRAGFVPGARDWEV</sequence>
<feature type="region of interest" description="Disordered" evidence="1">
    <location>
        <begin position="988"/>
        <end position="1014"/>
    </location>
</feature>
<reference evidence="3 4" key="1">
    <citation type="submission" date="2016-11" db="EMBL/GenBank/DDBJ databases">
        <authorList>
            <person name="Jaros S."/>
            <person name="Januszkiewicz K."/>
            <person name="Wedrychowicz H."/>
        </authorList>
    </citation>
    <scope>NUCLEOTIDE SEQUENCE [LARGE SCALE GENOMIC DNA]</scope>
</reference>
<evidence type="ECO:0000256" key="1">
    <source>
        <dbReference type="SAM" id="MobiDB-lite"/>
    </source>
</evidence>
<dbReference type="EMBL" id="FQNC01000112">
    <property type="protein sequence ID" value="SGZ30912.1"/>
    <property type="molecule type" value="Genomic_DNA"/>
</dbReference>
<dbReference type="Gene3D" id="3.90.550.50">
    <property type="match status" value="1"/>
</dbReference>
<keyword evidence="2" id="KW-0812">Transmembrane</keyword>
<organism evidence="3 4">
    <name type="scientific">Microbotryum silenes-dioicae</name>
    <dbReference type="NCBI Taxonomy" id="796604"/>
    <lineage>
        <taxon>Eukaryota</taxon>
        <taxon>Fungi</taxon>
        <taxon>Dikarya</taxon>
        <taxon>Basidiomycota</taxon>
        <taxon>Pucciniomycotina</taxon>
        <taxon>Microbotryomycetes</taxon>
        <taxon>Microbotryales</taxon>
        <taxon>Microbotryaceae</taxon>
        <taxon>Microbotryum</taxon>
    </lineage>
</organism>
<keyword evidence="4" id="KW-1185">Reference proteome</keyword>
<protein>
    <submittedName>
        <fullName evidence="3">BQ5605_C046g12269 protein</fullName>
    </submittedName>
</protein>
<evidence type="ECO:0000256" key="2">
    <source>
        <dbReference type="SAM" id="Phobius"/>
    </source>
</evidence>
<gene>
    <name evidence="3" type="primary">BQ5605_C046g12269</name>
    <name evidence="3" type="ORF">BQ5605_C046G12269</name>
</gene>
<accession>A0A2X0PPK6</accession>
<dbReference type="Pfam" id="PF04646">
    <property type="entry name" value="DUF604"/>
    <property type="match status" value="1"/>
</dbReference>
<name>A0A2X0PPK6_9BASI</name>
<keyword evidence="2" id="KW-1133">Transmembrane helix</keyword>
<evidence type="ECO:0000313" key="4">
    <source>
        <dbReference type="Proteomes" id="UP000249464"/>
    </source>
</evidence>
<dbReference type="AlphaFoldDB" id="A0A2X0PPK6"/>
<dbReference type="Proteomes" id="UP000249464">
    <property type="component" value="Unassembled WGS sequence"/>
</dbReference>
<dbReference type="STRING" id="796604.A0A2X0PPK6"/>
<proteinExistence type="predicted"/>
<keyword evidence="2" id="KW-0472">Membrane</keyword>
<dbReference type="InterPro" id="IPR006740">
    <property type="entry name" value="DUF604"/>
</dbReference>
<feature type="transmembrane region" description="Helical" evidence="2">
    <location>
        <begin position="50"/>
        <end position="67"/>
    </location>
</feature>
<dbReference type="PANTHER" id="PTHR10811">
    <property type="entry name" value="FRINGE-RELATED"/>
    <property type="match status" value="1"/>
</dbReference>
<evidence type="ECO:0000313" key="3">
    <source>
        <dbReference type="EMBL" id="SGZ30912.1"/>
    </source>
</evidence>